<gene>
    <name evidence="1" type="ORF">QGN29_12815</name>
</gene>
<protein>
    <submittedName>
        <fullName evidence="1">Uncharacterized protein</fullName>
    </submittedName>
</protein>
<evidence type="ECO:0000313" key="2">
    <source>
        <dbReference type="Proteomes" id="UP001268683"/>
    </source>
</evidence>
<dbReference type="AlphaFoldDB" id="A0AA52EH48"/>
<evidence type="ECO:0000313" key="1">
    <source>
        <dbReference type="EMBL" id="WND02427.1"/>
    </source>
</evidence>
<dbReference type="KEGG" id="tmk:QGN29_12815"/>
<dbReference type="Proteomes" id="UP001268683">
    <property type="component" value="Chromosome"/>
</dbReference>
<name>A0AA52EH48_9PROT</name>
<dbReference type="EMBL" id="CP123872">
    <property type="protein sequence ID" value="WND02427.1"/>
    <property type="molecule type" value="Genomic_DNA"/>
</dbReference>
<keyword evidence="2" id="KW-1185">Reference proteome</keyword>
<dbReference type="RefSeq" id="WP_310798262.1">
    <property type="nucleotide sequence ID" value="NZ_CP123872.1"/>
</dbReference>
<reference evidence="1" key="1">
    <citation type="submission" date="2023-04" db="EMBL/GenBank/DDBJ databases">
        <title>Complete genome sequence of Temperatibacter marinus.</title>
        <authorList>
            <person name="Rong J.-C."/>
            <person name="Yi M.-L."/>
            <person name="Zhao Q."/>
        </authorList>
    </citation>
    <scope>NUCLEOTIDE SEQUENCE</scope>
    <source>
        <strain evidence="1">NBRC 110045</strain>
    </source>
</reference>
<organism evidence="1 2">
    <name type="scientific">Temperatibacter marinus</name>
    <dbReference type="NCBI Taxonomy" id="1456591"/>
    <lineage>
        <taxon>Bacteria</taxon>
        <taxon>Pseudomonadati</taxon>
        <taxon>Pseudomonadota</taxon>
        <taxon>Alphaproteobacteria</taxon>
        <taxon>Kordiimonadales</taxon>
        <taxon>Temperatibacteraceae</taxon>
        <taxon>Temperatibacter</taxon>
    </lineage>
</organism>
<proteinExistence type="predicted"/>
<sequence length="88" mass="9995">MGQSKPTGFFQKFFASQPSDSEGTVIEIGDRFVHHESIERIWVVEKVQDKTVHEYPLVTMHQEGHPDLLKVLSSTALNTGSDYMRCQS</sequence>
<accession>A0AA52EH48</accession>